<dbReference type="InterPro" id="IPR006954">
    <property type="entry name" value="Mlt-10-like"/>
</dbReference>
<evidence type="ECO:0000313" key="1">
    <source>
        <dbReference type="Proteomes" id="UP000887569"/>
    </source>
</evidence>
<dbReference type="Pfam" id="PF04870">
    <property type="entry name" value="Moulting_cycle"/>
    <property type="match status" value="1"/>
</dbReference>
<dbReference type="WBParaSite" id="PgB03_g009_t01">
    <property type="protein sequence ID" value="PgB03_g009_t01"/>
    <property type="gene ID" value="PgB03_g009"/>
</dbReference>
<name>A0A914ZFP4_PARUN</name>
<dbReference type="Proteomes" id="UP000887569">
    <property type="component" value="Unplaced"/>
</dbReference>
<accession>A0A914ZFP4</accession>
<protein>
    <submittedName>
        <fullName evidence="2">Uncharacterized protein</fullName>
    </submittedName>
</protein>
<keyword evidence="1" id="KW-1185">Reference proteome</keyword>
<dbReference type="PANTHER" id="PTHR21523">
    <property type="match status" value="1"/>
</dbReference>
<proteinExistence type="predicted"/>
<sequence>KSPRWLHSAQNVDEDEFFKLLAEVSNLRSDSERREMAFGKKIYGKVTKTPEIIGTGYVEEHGLNGQPLYFTAKNVSNFSDNQRAIELFEKLHSLIRVEQMKELNTIGFSKLNKEQLKLMYGINSPYRSREVLQRFVNLDEEHLRRYIEKDIQLLAKMDELNLSKSEATHLWTHGFIPSLVLPLEGGEVTLSEPKILAPLILSPIVLFPSVLGAFLLNPWIFSPLLTSAIINAPLVMHPREIPLLMFSPLVYRPNILAFGIVKEGMNPARQFSSFVLPLNSTPILLLSKLILNPDIFGNSTNVMSVFSEQRVNLSSQFIYSLMFPNEPSSSNDN</sequence>
<dbReference type="AlphaFoldDB" id="A0A914ZFP4"/>
<reference evidence="2" key="1">
    <citation type="submission" date="2022-11" db="UniProtKB">
        <authorList>
            <consortium name="WormBaseParasite"/>
        </authorList>
    </citation>
    <scope>IDENTIFICATION</scope>
</reference>
<organism evidence="1 2">
    <name type="scientific">Parascaris univalens</name>
    <name type="common">Nematode worm</name>
    <dbReference type="NCBI Taxonomy" id="6257"/>
    <lineage>
        <taxon>Eukaryota</taxon>
        <taxon>Metazoa</taxon>
        <taxon>Ecdysozoa</taxon>
        <taxon>Nematoda</taxon>
        <taxon>Chromadorea</taxon>
        <taxon>Rhabditida</taxon>
        <taxon>Spirurina</taxon>
        <taxon>Ascaridomorpha</taxon>
        <taxon>Ascaridoidea</taxon>
        <taxon>Ascarididae</taxon>
        <taxon>Parascaris</taxon>
    </lineage>
</organism>
<dbReference type="PANTHER" id="PTHR21523:SF37">
    <property type="entry name" value="MLT-TEN (MLT-10) RELATED"/>
    <property type="match status" value="1"/>
</dbReference>
<evidence type="ECO:0000313" key="2">
    <source>
        <dbReference type="WBParaSite" id="PgB03_g009_t01"/>
    </source>
</evidence>